<dbReference type="Proteomes" id="UP000219602">
    <property type="component" value="Unassembled WGS sequence"/>
</dbReference>
<comment type="caution">
    <text evidence="2">The sequence shown here is derived from an EMBL/GenBank/DDBJ whole genome shotgun (WGS) entry which is preliminary data.</text>
</comment>
<feature type="transmembrane region" description="Helical" evidence="1">
    <location>
        <begin position="55"/>
        <end position="78"/>
    </location>
</feature>
<dbReference type="EMBL" id="MABQ02000014">
    <property type="protein sequence ID" value="PCD21128.1"/>
    <property type="molecule type" value="Genomic_DNA"/>
</dbReference>
<organism evidence="2 3">
    <name type="scientific">Fusarium oxysporum f. sp. radicis-cucumerinum</name>
    <dbReference type="NCBI Taxonomy" id="327505"/>
    <lineage>
        <taxon>Eukaryota</taxon>
        <taxon>Fungi</taxon>
        <taxon>Dikarya</taxon>
        <taxon>Ascomycota</taxon>
        <taxon>Pezizomycotina</taxon>
        <taxon>Sordariomycetes</taxon>
        <taxon>Hypocreomycetidae</taxon>
        <taxon>Hypocreales</taxon>
        <taxon>Nectriaceae</taxon>
        <taxon>Fusarium</taxon>
        <taxon>Fusarium oxysporum species complex</taxon>
    </lineage>
</organism>
<keyword evidence="1" id="KW-0472">Membrane</keyword>
<keyword evidence="1" id="KW-0812">Transmembrane</keyword>
<sequence>MREHHDNEGLEVDLDAQRAAKAPEVASGYVPEKFYGPVSVLEQRHQQNVPFGLNIWAFAALIALIAAAIVGGAVGGGLGTALANAKSDLNSCTREISAPAECPTMDNTATEALETPYIPRPASDVPEVALNCSMNKSDGTSFMTKMGYSFKWYCGVGATSGSEAREGGVIGDFVRIVAYSIEDCLTACATMIENDIQQGTGTECKSVVFNKNMSKEWESRSANCWLKNGTKLRGSDWGFIDDWYAYAERDN</sequence>
<evidence type="ECO:0000256" key="1">
    <source>
        <dbReference type="SAM" id="Phobius"/>
    </source>
</evidence>
<accession>A0A2H3FZD8</accession>
<reference evidence="2 3" key="2">
    <citation type="journal article" date="2017" name="Sci. Rep.">
        <title>A mobile pathogenicity chromosome in Fusarium oxysporum for infection of multiple cucurbit species.</title>
        <authorList>
            <person name="van Dam P."/>
            <person name="Fokkens L."/>
            <person name="Ayukawa Y."/>
            <person name="van der Gragt M."/>
            <person name="Ter Horst A."/>
            <person name="Brankovics B."/>
            <person name="Houterman P.M."/>
            <person name="Arie T."/>
            <person name="Rep M."/>
        </authorList>
    </citation>
    <scope>NUCLEOTIDE SEQUENCE [LARGE SCALE GENOMIC DNA]</scope>
    <source>
        <strain evidence="2 3">Forc016</strain>
    </source>
</reference>
<evidence type="ECO:0000313" key="3">
    <source>
        <dbReference type="Proteomes" id="UP000219602"/>
    </source>
</evidence>
<reference evidence="2 3" key="1">
    <citation type="journal article" date="2016" name="Environ. Microbiol.">
        <title>Effector profiles distinguish formae speciales of Fusarium oxysporum.</title>
        <authorList>
            <person name="van Dam P."/>
            <person name="Fokkens L."/>
            <person name="Schmidt S.M."/>
            <person name="Linmans J.H."/>
            <person name="Kistler H.C."/>
            <person name="Ma L.J."/>
            <person name="Rep M."/>
        </authorList>
    </citation>
    <scope>NUCLEOTIDE SEQUENCE [LARGE SCALE GENOMIC DNA]</scope>
    <source>
        <strain evidence="2 3">Forc016</strain>
    </source>
</reference>
<dbReference type="AlphaFoldDB" id="A0A2H3FZD8"/>
<dbReference type="STRING" id="327505.A0A2H3FZD8"/>
<evidence type="ECO:0008006" key="4">
    <source>
        <dbReference type="Google" id="ProtNLM"/>
    </source>
</evidence>
<protein>
    <recommendedName>
        <fullName evidence="4">Apple domain-containing protein</fullName>
    </recommendedName>
</protein>
<name>A0A2H3FZD8_FUSOX</name>
<evidence type="ECO:0000313" key="2">
    <source>
        <dbReference type="EMBL" id="PCD21128.1"/>
    </source>
</evidence>
<proteinExistence type="predicted"/>
<gene>
    <name evidence="2" type="ORF">AU210_016554</name>
</gene>
<keyword evidence="1" id="KW-1133">Transmembrane helix</keyword>